<dbReference type="Proteomes" id="UP000708208">
    <property type="component" value="Unassembled WGS sequence"/>
</dbReference>
<proteinExistence type="predicted"/>
<reference evidence="1" key="1">
    <citation type="submission" date="2021-06" db="EMBL/GenBank/DDBJ databases">
        <authorList>
            <person name="Hodson N. C."/>
            <person name="Mongue J. A."/>
            <person name="Jaron S. K."/>
        </authorList>
    </citation>
    <scope>NUCLEOTIDE SEQUENCE</scope>
</reference>
<comment type="caution">
    <text evidence="1">The sequence shown here is derived from an EMBL/GenBank/DDBJ whole genome shotgun (WGS) entry which is preliminary data.</text>
</comment>
<gene>
    <name evidence="1" type="ORF">AFUS01_LOCUS36601</name>
</gene>
<dbReference type="AlphaFoldDB" id="A0A8J2L5D5"/>
<name>A0A8J2L5D5_9HEXA</name>
<dbReference type="EMBL" id="CAJVCH010540186">
    <property type="protein sequence ID" value="CAG7826553.1"/>
    <property type="molecule type" value="Genomic_DNA"/>
</dbReference>
<organism evidence="1 2">
    <name type="scientific">Allacma fusca</name>
    <dbReference type="NCBI Taxonomy" id="39272"/>
    <lineage>
        <taxon>Eukaryota</taxon>
        <taxon>Metazoa</taxon>
        <taxon>Ecdysozoa</taxon>
        <taxon>Arthropoda</taxon>
        <taxon>Hexapoda</taxon>
        <taxon>Collembola</taxon>
        <taxon>Symphypleona</taxon>
        <taxon>Sminthuridae</taxon>
        <taxon>Allacma</taxon>
    </lineage>
</organism>
<accession>A0A8J2L5D5</accession>
<evidence type="ECO:0000313" key="2">
    <source>
        <dbReference type="Proteomes" id="UP000708208"/>
    </source>
</evidence>
<sequence>MIFVIQRRSRVMCVGKLLSPRYWILNVDNSHIRKAHHLYFQEGVLQILIAALSADDLVSKDYLYSLPSKPR</sequence>
<evidence type="ECO:0000313" key="1">
    <source>
        <dbReference type="EMBL" id="CAG7826553.1"/>
    </source>
</evidence>
<keyword evidence="2" id="KW-1185">Reference proteome</keyword>
<protein>
    <submittedName>
        <fullName evidence="1">Uncharacterized protein</fullName>
    </submittedName>
</protein>